<dbReference type="EMBL" id="JALJRB010000032">
    <property type="protein sequence ID" value="MCJ8502763.1"/>
    <property type="molecule type" value="Genomic_DNA"/>
</dbReference>
<evidence type="ECO:0000313" key="5">
    <source>
        <dbReference type="EMBL" id="MCJ8502763.1"/>
    </source>
</evidence>
<dbReference type="InterPro" id="IPR033120">
    <property type="entry name" value="HOTDOG_ACOT"/>
</dbReference>
<dbReference type="GO" id="GO:0006637">
    <property type="term" value="P:acyl-CoA metabolic process"/>
    <property type="evidence" value="ECO:0007669"/>
    <property type="project" value="TreeGrafter"/>
</dbReference>
<feature type="domain" description="HotDog ACOT-type" evidence="4">
    <location>
        <begin position="8"/>
        <end position="120"/>
    </location>
</feature>
<dbReference type="AlphaFoldDB" id="A0AA41RDD1"/>
<dbReference type="Proteomes" id="UP001165427">
    <property type="component" value="Unassembled WGS sequence"/>
</dbReference>
<dbReference type="RefSeq" id="WP_246914069.1">
    <property type="nucleotide sequence ID" value="NZ_JALJRB010000032.1"/>
</dbReference>
<protein>
    <submittedName>
        <fullName evidence="5">Acyl-CoA thioesterase</fullName>
    </submittedName>
</protein>
<sequence length="161" mass="17742">MEEERTAGQSSLVVSHLVLPGDTNPAGNVHGGVIMKHIDNAAGIVAHRHARSNVVTASIDRLDFHNPAFVGELLTFKSSLNYVGRSSMEIGVRVEAENLLSADVRHIASAYLTFVSLDENHRPKPVPRLRCESGEELRRNQEAIARAQLRRCEKQKEQANG</sequence>
<dbReference type="Gene3D" id="3.10.129.10">
    <property type="entry name" value="Hotdog Thioesterase"/>
    <property type="match status" value="1"/>
</dbReference>
<dbReference type="GO" id="GO:0052816">
    <property type="term" value="F:long-chain fatty acyl-CoA hydrolase activity"/>
    <property type="evidence" value="ECO:0007669"/>
    <property type="project" value="TreeGrafter"/>
</dbReference>
<dbReference type="PROSITE" id="PS51770">
    <property type="entry name" value="HOTDOG_ACOT"/>
    <property type="match status" value="1"/>
</dbReference>
<comment type="similarity">
    <text evidence="1">Belongs to the acyl coenzyme A hydrolase family.</text>
</comment>
<proteinExistence type="inferred from homology"/>
<comment type="caution">
    <text evidence="5">The sequence shown here is derived from an EMBL/GenBank/DDBJ whole genome shotgun (WGS) entry which is preliminary data.</text>
</comment>
<dbReference type="InterPro" id="IPR040170">
    <property type="entry name" value="Cytosol_ACT"/>
</dbReference>
<evidence type="ECO:0000313" key="6">
    <source>
        <dbReference type="Proteomes" id="UP001165427"/>
    </source>
</evidence>
<evidence type="ECO:0000256" key="1">
    <source>
        <dbReference type="ARBA" id="ARBA00010458"/>
    </source>
</evidence>
<dbReference type="Pfam" id="PF03061">
    <property type="entry name" value="4HBT"/>
    <property type="match status" value="1"/>
</dbReference>
<accession>A0AA41RDD1</accession>
<gene>
    <name evidence="5" type="ORF">MRX98_19460</name>
</gene>
<evidence type="ECO:0000256" key="3">
    <source>
        <dbReference type="PROSITE-ProRule" id="PRU01106"/>
    </source>
</evidence>
<organism evidence="5 6">
    <name type="scientific">Desulfatitalea alkaliphila</name>
    <dbReference type="NCBI Taxonomy" id="2929485"/>
    <lineage>
        <taxon>Bacteria</taxon>
        <taxon>Pseudomonadati</taxon>
        <taxon>Thermodesulfobacteriota</taxon>
        <taxon>Desulfobacteria</taxon>
        <taxon>Desulfobacterales</taxon>
        <taxon>Desulfosarcinaceae</taxon>
        <taxon>Desulfatitalea</taxon>
    </lineage>
</organism>
<evidence type="ECO:0000256" key="2">
    <source>
        <dbReference type="ARBA" id="ARBA00022801"/>
    </source>
</evidence>
<keyword evidence="2 3" id="KW-0378">Hydrolase</keyword>
<dbReference type="PANTHER" id="PTHR11049">
    <property type="entry name" value="ACYL COENZYME A THIOESTER HYDROLASE"/>
    <property type="match status" value="1"/>
</dbReference>
<keyword evidence="6" id="KW-1185">Reference proteome</keyword>
<evidence type="ECO:0000259" key="4">
    <source>
        <dbReference type="PROSITE" id="PS51770"/>
    </source>
</evidence>
<dbReference type="PANTHER" id="PTHR11049:SF16">
    <property type="entry name" value="PROTEIN VDLD"/>
    <property type="match status" value="1"/>
</dbReference>
<reference evidence="5" key="1">
    <citation type="submission" date="2022-04" db="EMBL/GenBank/DDBJ databases">
        <title>Desulfatitalea alkaliphila sp. nov., a novel anaerobic sulfate-reducing bacterium isolated from terrestrial mud volcano, Taman Peninsula, Russia.</title>
        <authorList>
            <person name="Khomyakova M.A."/>
            <person name="Merkel A.Y."/>
            <person name="Slobodkin A.I."/>
        </authorList>
    </citation>
    <scope>NUCLEOTIDE SEQUENCE</scope>
    <source>
        <strain evidence="5">M08but</strain>
    </source>
</reference>
<dbReference type="GO" id="GO:0005829">
    <property type="term" value="C:cytosol"/>
    <property type="evidence" value="ECO:0007669"/>
    <property type="project" value="TreeGrafter"/>
</dbReference>
<dbReference type="SUPFAM" id="SSF54637">
    <property type="entry name" value="Thioesterase/thiol ester dehydrase-isomerase"/>
    <property type="match status" value="1"/>
</dbReference>
<name>A0AA41RDD1_9BACT</name>
<dbReference type="InterPro" id="IPR006683">
    <property type="entry name" value="Thioestr_dom"/>
</dbReference>
<dbReference type="InterPro" id="IPR029069">
    <property type="entry name" value="HotDog_dom_sf"/>
</dbReference>
<dbReference type="CDD" id="cd03442">
    <property type="entry name" value="BFIT_BACH"/>
    <property type="match status" value="1"/>
</dbReference>